<protein>
    <submittedName>
        <fullName evidence="3">LLM class flavin-dependent oxidoreductase</fullName>
    </submittedName>
</protein>
<evidence type="ECO:0000259" key="2">
    <source>
        <dbReference type="Pfam" id="PF00296"/>
    </source>
</evidence>
<dbReference type="Pfam" id="PF00296">
    <property type="entry name" value="Bac_luciferase"/>
    <property type="match status" value="1"/>
</dbReference>
<sequence length="303" mass="32890">MPLQLPALCVIATPGNRRAMIDTAREAERRGFQGIYVPSRFSNMSVCEALAWNTERITFGTAIAPIYARSVSDFAEATAFIHEISGGRFRFGIGVAHAPGHARMEAKAGKPLADTRAFVEKYRSQDGQGPLPPIVIAALRQKMVTLAGAIGDGVVFANACRSAMGASLSHLPAAKRDGAGFFIGNMIPTCISDDIEAAKTVNRRTLTGYLQLPNYRNYWKECGYVEEMAAVERAIAEQRIQDLPRLMSDKWLADVTLFGPPARVREELAAWYAAGVRTPIIVASSATGRQRQAIEEVFATLAG</sequence>
<reference evidence="3 4" key="1">
    <citation type="submission" date="2019-06" db="EMBL/GenBank/DDBJ databases">
        <title>New taxonomy in bacterial strain CC-CFT640, isolated from vineyard.</title>
        <authorList>
            <person name="Lin S.-Y."/>
            <person name="Tsai C.-F."/>
            <person name="Young C.-C."/>
        </authorList>
    </citation>
    <scope>NUCLEOTIDE SEQUENCE [LARGE SCALE GENOMIC DNA]</scope>
    <source>
        <strain evidence="3 4">CC-CFT640</strain>
    </source>
</reference>
<dbReference type="InterPro" id="IPR050564">
    <property type="entry name" value="F420-G6PD/mer"/>
</dbReference>
<gene>
    <name evidence="3" type="ORF">FHP25_19430</name>
</gene>
<feature type="domain" description="Luciferase-like" evidence="2">
    <location>
        <begin position="16"/>
        <end position="277"/>
    </location>
</feature>
<dbReference type="EMBL" id="VDUZ01000022">
    <property type="protein sequence ID" value="TXL73827.1"/>
    <property type="molecule type" value="Genomic_DNA"/>
</dbReference>
<organism evidence="3 4">
    <name type="scientific">Vineibacter terrae</name>
    <dbReference type="NCBI Taxonomy" id="2586908"/>
    <lineage>
        <taxon>Bacteria</taxon>
        <taxon>Pseudomonadati</taxon>
        <taxon>Pseudomonadota</taxon>
        <taxon>Alphaproteobacteria</taxon>
        <taxon>Hyphomicrobiales</taxon>
        <taxon>Vineibacter</taxon>
    </lineage>
</organism>
<dbReference type="OrthoDB" id="4760590at2"/>
<accession>A0A5C8PJ41</accession>
<keyword evidence="1" id="KW-0560">Oxidoreductase</keyword>
<dbReference type="Proteomes" id="UP000321638">
    <property type="component" value="Unassembled WGS sequence"/>
</dbReference>
<dbReference type="PANTHER" id="PTHR43244">
    <property type="match status" value="1"/>
</dbReference>
<dbReference type="InterPro" id="IPR036661">
    <property type="entry name" value="Luciferase-like_sf"/>
</dbReference>
<dbReference type="GO" id="GO:0016705">
    <property type="term" value="F:oxidoreductase activity, acting on paired donors, with incorporation or reduction of molecular oxygen"/>
    <property type="evidence" value="ECO:0007669"/>
    <property type="project" value="InterPro"/>
</dbReference>
<dbReference type="PANTHER" id="PTHR43244:SF1">
    <property type="entry name" value="5,10-METHYLENETETRAHYDROMETHANOPTERIN REDUCTASE"/>
    <property type="match status" value="1"/>
</dbReference>
<keyword evidence="4" id="KW-1185">Reference proteome</keyword>
<evidence type="ECO:0000313" key="3">
    <source>
        <dbReference type="EMBL" id="TXL73827.1"/>
    </source>
</evidence>
<dbReference type="InterPro" id="IPR011251">
    <property type="entry name" value="Luciferase-like_dom"/>
</dbReference>
<name>A0A5C8PJ41_9HYPH</name>
<comment type="caution">
    <text evidence="3">The sequence shown here is derived from an EMBL/GenBank/DDBJ whole genome shotgun (WGS) entry which is preliminary data.</text>
</comment>
<evidence type="ECO:0000256" key="1">
    <source>
        <dbReference type="ARBA" id="ARBA00023002"/>
    </source>
</evidence>
<evidence type="ECO:0000313" key="4">
    <source>
        <dbReference type="Proteomes" id="UP000321638"/>
    </source>
</evidence>
<dbReference type="SUPFAM" id="SSF51679">
    <property type="entry name" value="Bacterial luciferase-like"/>
    <property type="match status" value="1"/>
</dbReference>
<dbReference type="RefSeq" id="WP_147848622.1">
    <property type="nucleotide sequence ID" value="NZ_VDUZ01000022.1"/>
</dbReference>
<dbReference type="Gene3D" id="3.20.20.30">
    <property type="entry name" value="Luciferase-like domain"/>
    <property type="match status" value="1"/>
</dbReference>
<dbReference type="AlphaFoldDB" id="A0A5C8PJ41"/>
<proteinExistence type="predicted"/>